<dbReference type="Pfam" id="PF10105">
    <property type="entry name" value="DUF2344"/>
    <property type="match status" value="1"/>
</dbReference>
<proteinExistence type="predicted"/>
<dbReference type="InterPro" id="IPR007197">
    <property type="entry name" value="rSAM"/>
</dbReference>
<dbReference type="InterPro" id="IPR023862">
    <property type="entry name" value="CHP03960_rSAM"/>
</dbReference>
<evidence type="ECO:0000256" key="1">
    <source>
        <dbReference type="SAM" id="MobiDB-lite"/>
    </source>
</evidence>
<dbReference type="SFLD" id="SFLDS00029">
    <property type="entry name" value="Radical_SAM"/>
    <property type="match status" value="1"/>
</dbReference>
<dbReference type="SUPFAM" id="SSF102114">
    <property type="entry name" value="Radical SAM enzymes"/>
    <property type="match status" value="1"/>
</dbReference>
<dbReference type="HOGENOM" id="CLU_011543_2_1_0"/>
<dbReference type="InterPro" id="IPR058240">
    <property type="entry name" value="rSAM_sf"/>
</dbReference>
<dbReference type="CDD" id="cd01335">
    <property type="entry name" value="Radical_SAM"/>
    <property type="match status" value="1"/>
</dbReference>
<dbReference type="SFLD" id="SFLDG01082">
    <property type="entry name" value="B12-binding_domain_containing"/>
    <property type="match status" value="1"/>
</dbReference>
<reference evidence="3" key="1">
    <citation type="journal article" date="2015" name="PeerJ">
        <title>First genomic representation of candidate bacterial phylum KSB3 points to enhanced environmental sensing as a trigger of wastewater bulking.</title>
        <authorList>
            <person name="Sekiguchi Y."/>
            <person name="Ohashi A."/>
            <person name="Parks D.H."/>
            <person name="Yamauchi T."/>
            <person name="Tyson G.W."/>
            <person name="Hugenholtz P."/>
        </authorList>
    </citation>
    <scope>NUCLEOTIDE SEQUENCE [LARGE SCALE GENOMIC DNA]</scope>
</reference>
<dbReference type="InterPro" id="IPR023404">
    <property type="entry name" value="rSAM_horseshoe"/>
</dbReference>
<dbReference type="InterPro" id="IPR006638">
    <property type="entry name" value="Elp3/MiaA/NifB-like_rSAM"/>
</dbReference>
<dbReference type="NCBIfam" id="TIGR03936">
    <property type="entry name" value="sam_1_link_chp"/>
    <property type="match status" value="1"/>
</dbReference>
<dbReference type="PANTHER" id="PTHR42731">
    <property type="entry name" value="SLL1084 PROTEIN"/>
    <property type="match status" value="1"/>
</dbReference>
<evidence type="ECO:0000313" key="3">
    <source>
        <dbReference type="EMBL" id="GAK50477.1"/>
    </source>
</evidence>
<dbReference type="Pfam" id="PF19864">
    <property type="entry name" value="Radical_SAM_N2"/>
    <property type="match status" value="1"/>
</dbReference>
<name>A0A0S6VSN5_9BACT</name>
<dbReference type="Pfam" id="PF04055">
    <property type="entry name" value="Radical_SAM"/>
    <property type="match status" value="1"/>
</dbReference>
<dbReference type="PROSITE" id="PS51918">
    <property type="entry name" value="RADICAL_SAM"/>
    <property type="match status" value="1"/>
</dbReference>
<evidence type="ECO:0000313" key="4">
    <source>
        <dbReference type="Proteomes" id="UP000030700"/>
    </source>
</evidence>
<gene>
    <name evidence="3" type="ORF">U14_01708</name>
</gene>
<dbReference type="InterPro" id="IPR018768">
    <property type="entry name" value="DUF2344"/>
</dbReference>
<accession>A0A0S6VSN5</accession>
<dbReference type="STRING" id="1499966.U14_01708"/>
<dbReference type="PANTHER" id="PTHR42731:SF1">
    <property type="entry name" value="RADICAL SAM DOMAIN PROTEIN"/>
    <property type="match status" value="1"/>
</dbReference>
<dbReference type="SMART" id="SM00729">
    <property type="entry name" value="Elp3"/>
    <property type="match status" value="1"/>
</dbReference>
<organism evidence="3">
    <name type="scientific">Candidatus Moduliflexus flocculans</name>
    <dbReference type="NCBI Taxonomy" id="1499966"/>
    <lineage>
        <taxon>Bacteria</taxon>
        <taxon>Candidatus Moduliflexota</taxon>
        <taxon>Candidatus Moduliflexia</taxon>
        <taxon>Candidatus Moduliflexales</taxon>
        <taxon>Candidatus Moduliflexaceae</taxon>
    </lineage>
</organism>
<dbReference type="Gene3D" id="3.80.30.20">
    <property type="entry name" value="tm_1862 like domain"/>
    <property type="match status" value="1"/>
</dbReference>
<evidence type="ECO:0000259" key="2">
    <source>
        <dbReference type="PROSITE" id="PS51918"/>
    </source>
</evidence>
<feature type="region of interest" description="Disordered" evidence="1">
    <location>
        <begin position="609"/>
        <end position="628"/>
    </location>
</feature>
<dbReference type="EMBL" id="DF820456">
    <property type="protein sequence ID" value="GAK50477.1"/>
    <property type="molecule type" value="Genomic_DNA"/>
</dbReference>
<protein>
    <submittedName>
        <fullName evidence="3">Radical SAM domain protein</fullName>
    </submittedName>
</protein>
<dbReference type="NCBIfam" id="TIGR03960">
    <property type="entry name" value="rSAM_fuse_unch"/>
    <property type="match status" value="1"/>
</dbReference>
<feature type="domain" description="Radical SAM core" evidence="2">
    <location>
        <begin position="255"/>
        <end position="485"/>
    </location>
</feature>
<dbReference type="GO" id="GO:0051536">
    <property type="term" value="F:iron-sulfur cluster binding"/>
    <property type="evidence" value="ECO:0007669"/>
    <property type="project" value="InterPro"/>
</dbReference>
<dbReference type="InterPro" id="IPR045784">
    <property type="entry name" value="Radical_SAM_N2"/>
</dbReference>
<dbReference type="AlphaFoldDB" id="A0A0S6VSN5"/>
<dbReference type="GO" id="GO:0003824">
    <property type="term" value="F:catalytic activity"/>
    <property type="evidence" value="ECO:0007669"/>
    <property type="project" value="InterPro"/>
</dbReference>
<sequence length="851" mass="96054">MTLLEQILPLLPHVSRPIQYLGRELHSAQKPFDEMRVTVGLCFPDVYEVGMAHLGLHILYHALNALPDVATERLYAPWDDMEALMRERRIPWFSVESHRAASEFDILGFTLQYELSYSNILNLLSLANIPLLAAERGREHPLIIAGGPCALNPEPLADFLDAVIIGDGETTTSQLVAVYREWKASGASRAELLNAICKIPGVYVPSLYVVRYADSGEIAEIVPTSANAPERVMRQIEPDLNAVPYFSAPIVPYLQPVHDRVTLEIMRGCPGGCRFCQAGFIYRPKRERSAERLLTLAGSLLRESGYEEISLSSLSTGDYSQIVPLMSALMQTCEAAKVSLSLPSMRVKTLTGEMASIISRVRKTGFTIAPEAGTQRLRNVINKGIREEDILHTAEEAFVAGWELLKLYFMIGLPTETDDDIEGLIELVYGIRAVGKRSSRKKVKLHVAVSSFVPKAHTPFQWERMDSIEELDRKQEILKQRLRPKDMDLKWHDVHASYLEGVFARGDRRLGRVLAEARADGRRFDSWREHFDFSRWMDVFARSGVNPEHYLRERGEREILPWQHLDSGLTTDYLWNERQKAVAEQGTPPCEAHCRRCGVCRDDIRVTESAAGATPQSPETAPRIEQQEPQMKAYRLRAIYTKTGVLRFLSHLEVVRLFQRAVSRGNIPIAFSQGYHPLPQISFGPALPVGTEGLRELADFFFTQPLAADEFIRQMNAALPEEIRMVEAHEVEVKALSLSASLTRFTFQVFAPHTLVECGYSADYFARCLAEFAEKASFPVESFKRRTEPVDIKPFIESLTLLAGDDGNPGLEMTLCVQENTLMKPEEVLQFVCAIPREMMLDFRCIRVRCA</sequence>
<keyword evidence="4" id="KW-1185">Reference proteome</keyword>
<dbReference type="Proteomes" id="UP000030700">
    <property type="component" value="Unassembled WGS sequence"/>
</dbReference>